<dbReference type="RefSeq" id="WP_141272464.1">
    <property type="nucleotide sequence ID" value="NZ_BJLH01000015.1"/>
</dbReference>
<dbReference type="Proteomes" id="UP000318242">
    <property type="component" value="Unassembled WGS sequence"/>
</dbReference>
<proteinExistence type="predicted"/>
<dbReference type="EMBL" id="BJLH01000015">
    <property type="protein sequence ID" value="GEA62029.1"/>
    <property type="molecule type" value="Genomic_DNA"/>
</dbReference>
<evidence type="ECO:0008006" key="3">
    <source>
        <dbReference type="Google" id="ProtNLM"/>
    </source>
</evidence>
<sequence length="269" mass="29408">MNKYNGLLLVSALVLGGCGGEDGGSVKAPKAELKSDEINFKVFNLVYQGTALNNPSYQALSFEMSFENPITGTQNNKTTLTNYMFASRGVMTIPDSEENALDLIDYKLSIQDSKSMLGSGSFPIQFEDGKSQPLIFASGDLTQTPSSIQVSMVEHPKSLSKANGTFPVFFMNTTNKDVKLELFYSDVIYPDATQVNVKSQALSDQLDIQSSELEADVRVTDSQGNTINCSVGAEHADTMTDRENKSWLLVLVPLLSKSQTKLTCQHYPL</sequence>
<name>A0A4Y3IR58_9VIBR</name>
<organism evidence="1 2">
    <name type="scientific">Vibrio comitans NBRC 102076</name>
    <dbReference type="NCBI Taxonomy" id="1219078"/>
    <lineage>
        <taxon>Bacteria</taxon>
        <taxon>Pseudomonadati</taxon>
        <taxon>Pseudomonadota</taxon>
        <taxon>Gammaproteobacteria</taxon>
        <taxon>Vibrionales</taxon>
        <taxon>Vibrionaceae</taxon>
        <taxon>Vibrio</taxon>
    </lineage>
</organism>
<protein>
    <recommendedName>
        <fullName evidence="3">Lipoprotein</fullName>
    </recommendedName>
</protein>
<accession>A0A4Y3IR58</accession>
<dbReference type="PROSITE" id="PS51257">
    <property type="entry name" value="PROKAR_LIPOPROTEIN"/>
    <property type="match status" value="1"/>
</dbReference>
<comment type="caution">
    <text evidence="1">The sequence shown here is derived from an EMBL/GenBank/DDBJ whole genome shotgun (WGS) entry which is preliminary data.</text>
</comment>
<dbReference type="AlphaFoldDB" id="A0A4Y3IR58"/>
<evidence type="ECO:0000313" key="2">
    <source>
        <dbReference type="Proteomes" id="UP000318242"/>
    </source>
</evidence>
<evidence type="ECO:0000313" key="1">
    <source>
        <dbReference type="EMBL" id="GEA62029.1"/>
    </source>
</evidence>
<reference evidence="1 2" key="1">
    <citation type="submission" date="2019-06" db="EMBL/GenBank/DDBJ databases">
        <title>Whole genome shotgun sequence of Vibrio comitans NBRC 102076.</title>
        <authorList>
            <person name="Hosoyama A."/>
            <person name="Uohara A."/>
            <person name="Ohji S."/>
            <person name="Ichikawa N."/>
        </authorList>
    </citation>
    <scope>NUCLEOTIDE SEQUENCE [LARGE SCALE GENOMIC DNA]</scope>
    <source>
        <strain evidence="1 2">NBRC 102076</strain>
    </source>
</reference>
<gene>
    <name evidence="1" type="ORF">VCO01S_32220</name>
</gene>
<keyword evidence="2" id="KW-1185">Reference proteome</keyword>